<feature type="domain" description="Restriction endonuclease type IV Mrr" evidence="1">
    <location>
        <begin position="192"/>
        <end position="304"/>
    </location>
</feature>
<dbReference type="InterPro" id="IPR016984">
    <property type="entry name" value="UCP031853"/>
</dbReference>
<dbReference type="InterPro" id="IPR007560">
    <property type="entry name" value="Restrct_endonuc_IV_Mrr"/>
</dbReference>
<dbReference type="Gene3D" id="3.40.1350.10">
    <property type="match status" value="1"/>
</dbReference>
<gene>
    <name evidence="2" type="ORF">ACFQ4A_14455</name>
</gene>
<accession>A0ABW3ZWR0</accession>
<protein>
    <submittedName>
        <fullName evidence="2">Restriction endonuclease</fullName>
        <ecNumber evidence="2">3.1.21.-</ecNumber>
    </submittedName>
</protein>
<evidence type="ECO:0000313" key="3">
    <source>
        <dbReference type="Proteomes" id="UP001597178"/>
    </source>
</evidence>
<dbReference type="SUPFAM" id="SSF52980">
    <property type="entry name" value="Restriction endonuclease-like"/>
    <property type="match status" value="1"/>
</dbReference>
<organism evidence="2 3">
    <name type="scientific">Lentibacillus salinarum</name>
    <dbReference type="NCBI Taxonomy" id="446820"/>
    <lineage>
        <taxon>Bacteria</taxon>
        <taxon>Bacillati</taxon>
        <taxon>Bacillota</taxon>
        <taxon>Bacilli</taxon>
        <taxon>Bacillales</taxon>
        <taxon>Bacillaceae</taxon>
        <taxon>Lentibacillus</taxon>
    </lineage>
</organism>
<dbReference type="EMBL" id="JBHTNH010000028">
    <property type="protein sequence ID" value="MFD1362857.1"/>
    <property type="molecule type" value="Genomic_DNA"/>
</dbReference>
<dbReference type="InterPro" id="IPR052906">
    <property type="entry name" value="Type_IV_Methyl-Rstrct_Enzyme"/>
</dbReference>
<dbReference type="RefSeq" id="WP_382401805.1">
    <property type="nucleotide sequence ID" value="NZ_JBHTNH010000028.1"/>
</dbReference>
<dbReference type="GO" id="GO:0016787">
    <property type="term" value="F:hydrolase activity"/>
    <property type="evidence" value="ECO:0007669"/>
    <property type="project" value="UniProtKB-KW"/>
</dbReference>
<keyword evidence="2" id="KW-0540">Nuclease</keyword>
<evidence type="ECO:0000313" key="2">
    <source>
        <dbReference type="EMBL" id="MFD1362857.1"/>
    </source>
</evidence>
<dbReference type="Proteomes" id="UP001597178">
    <property type="component" value="Unassembled WGS sequence"/>
</dbReference>
<comment type="caution">
    <text evidence="2">The sequence shown here is derived from an EMBL/GenBank/DDBJ whole genome shotgun (WGS) entry which is preliminary data.</text>
</comment>
<dbReference type="GO" id="GO:0004519">
    <property type="term" value="F:endonuclease activity"/>
    <property type="evidence" value="ECO:0007669"/>
    <property type="project" value="UniProtKB-KW"/>
</dbReference>
<keyword evidence="2" id="KW-0255">Endonuclease</keyword>
<proteinExistence type="predicted"/>
<name>A0ABW3ZWR0_9BACI</name>
<reference evidence="3" key="1">
    <citation type="journal article" date="2019" name="Int. J. Syst. Evol. Microbiol.">
        <title>The Global Catalogue of Microorganisms (GCM) 10K type strain sequencing project: providing services to taxonomists for standard genome sequencing and annotation.</title>
        <authorList>
            <consortium name="The Broad Institute Genomics Platform"/>
            <consortium name="The Broad Institute Genome Sequencing Center for Infectious Disease"/>
            <person name="Wu L."/>
            <person name="Ma J."/>
        </authorList>
    </citation>
    <scope>NUCLEOTIDE SEQUENCE [LARGE SCALE GENOMIC DNA]</scope>
    <source>
        <strain evidence="3">CCUG 54822</strain>
    </source>
</reference>
<dbReference type="PIRSF" id="PIRSF031853">
    <property type="entry name" value="UPC031853"/>
    <property type="match status" value="1"/>
</dbReference>
<sequence>MTRWWMIRAGDNNELIPIWLEQGIASIGWPQLGNPKDYSDKADLKGKADAVFSDENPRSRSSWVNQVWRFSHQIHKDDRVITYSKEKREYLIGTVQESHFFDRNTGDTKYPNHIRISWERKRIPRDSLPQRAKNSLGSTLTVFRVDEWGDTFEQLLMDPHAGEFVETKDDEQESDSIKDLEGIAQGLIEDKIDRLDPWEMERLTAGLLVAMGYYVEEPAKGPDGGVDVLASKDAFGFQKPIIKTQVKHRKSKAESKEIQQLLGAHPMDSSCLFISTGGFTSNALTVAKQYSVRVIDMEQLVKMLVDWYENMPSDIKGLMPLRKMYIPEQ</sequence>
<keyword evidence="2" id="KW-0378">Hydrolase</keyword>
<dbReference type="InterPro" id="IPR011335">
    <property type="entry name" value="Restrct_endonuc-II-like"/>
</dbReference>
<keyword evidence="3" id="KW-1185">Reference proteome</keyword>
<dbReference type="PANTHER" id="PTHR30015:SF7">
    <property type="entry name" value="TYPE IV METHYL-DIRECTED RESTRICTION ENZYME ECOKMRR"/>
    <property type="match status" value="1"/>
</dbReference>
<dbReference type="EC" id="3.1.21.-" evidence="2"/>
<dbReference type="PANTHER" id="PTHR30015">
    <property type="entry name" value="MRR RESTRICTION SYSTEM PROTEIN"/>
    <property type="match status" value="1"/>
</dbReference>
<dbReference type="Pfam" id="PF04471">
    <property type="entry name" value="Mrr_cat"/>
    <property type="match status" value="1"/>
</dbReference>
<evidence type="ECO:0000259" key="1">
    <source>
        <dbReference type="Pfam" id="PF04471"/>
    </source>
</evidence>
<dbReference type="InterPro" id="IPR011856">
    <property type="entry name" value="tRNA_endonuc-like_dom_sf"/>
</dbReference>